<evidence type="ECO:0008006" key="4">
    <source>
        <dbReference type="Google" id="ProtNLM"/>
    </source>
</evidence>
<dbReference type="Gene3D" id="3.40.630.30">
    <property type="match status" value="1"/>
</dbReference>
<evidence type="ECO:0000313" key="3">
    <source>
        <dbReference type="EMBL" id="ACF80294.1"/>
    </source>
</evidence>
<keyword evidence="1" id="KW-0808">Transferase</keyword>
<dbReference type="PANTHER" id="PTHR10545">
    <property type="entry name" value="DIAMINE N-ACETYLTRANSFERASE"/>
    <property type="match status" value="1"/>
</dbReference>
<proteinExistence type="evidence at transcript level"/>
<dbReference type="SUPFAM" id="SSF55729">
    <property type="entry name" value="Acyl-CoA N-acyltransferases (Nat)"/>
    <property type="match status" value="1"/>
</dbReference>
<name>B4FDV1_MAIZE</name>
<dbReference type="GO" id="GO:0008080">
    <property type="term" value="F:N-acetyltransferase activity"/>
    <property type="evidence" value="ECO:0007669"/>
    <property type="project" value="UniProtKB-ARBA"/>
</dbReference>
<dbReference type="PANTHER" id="PTHR10545:SF29">
    <property type="entry name" value="GH14572P-RELATED"/>
    <property type="match status" value="1"/>
</dbReference>
<evidence type="ECO:0000256" key="1">
    <source>
        <dbReference type="ARBA" id="ARBA00022679"/>
    </source>
</evidence>
<organism evidence="3">
    <name type="scientific">Zea mays</name>
    <name type="common">Maize</name>
    <dbReference type="NCBI Taxonomy" id="4577"/>
    <lineage>
        <taxon>Eukaryota</taxon>
        <taxon>Viridiplantae</taxon>
        <taxon>Streptophyta</taxon>
        <taxon>Embryophyta</taxon>
        <taxon>Tracheophyta</taxon>
        <taxon>Spermatophyta</taxon>
        <taxon>Magnoliopsida</taxon>
        <taxon>Liliopsida</taxon>
        <taxon>Poales</taxon>
        <taxon>Poaceae</taxon>
        <taxon>PACMAD clade</taxon>
        <taxon>Panicoideae</taxon>
        <taxon>Andropogonodae</taxon>
        <taxon>Andropogoneae</taxon>
        <taxon>Tripsacinae</taxon>
        <taxon>Zea</taxon>
    </lineage>
</organism>
<reference evidence="3" key="1">
    <citation type="journal article" date="2009" name="PLoS Genet.">
        <title>Sequencing, mapping, and analysis of 27,455 maize full-length cDNAs.</title>
        <authorList>
            <person name="Soderlund C."/>
            <person name="Descour A."/>
            <person name="Kudrna D."/>
            <person name="Bomhoff M."/>
            <person name="Boyd L."/>
            <person name="Currie J."/>
            <person name="Angelova A."/>
            <person name="Collura K."/>
            <person name="Wissotski M."/>
            <person name="Ashley E."/>
            <person name="Morrow D."/>
            <person name="Fernandes J."/>
            <person name="Walbot V."/>
            <person name="Yu Y."/>
        </authorList>
    </citation>
    <scope>NUCLEOTIDE SEQUENCE</scope>
    <source>
        <strain evidence="3">B73</strain>
    </source>
</reference>
<dbReference type="AlphaFoldDB" id="B4FDV1"/>
<dbReference type="InterPro" id="IPR051016">
    <property type="entry name" value="Diverse_Substrate_AcTransf"/>
</dbReference>
<keyword evidence="2" id="KW-0012">Acyltransferase</keyword>
<dbReference type="ExpressionAtlas" id="B4FDV1">
    <property type="expression patterns" value="baseline and differential"/>
</dbReference>
<dbReference type="InterPro" id="IPR016181">
    <property type="entry name" value="Acyl_CoA_acyltransferase"/>
</dbReference>
<evidence type="ECO:0000256" key="2">
    <source>
        <dbReference type="ARBA" id="ARBA00023315"/>
    </source>
</evidence>
<sequence length="69" mass="7391">MMLSAVAGRAAELGMGRVEWCVLDWNKNAIDFYEGMGADVLPQWRICRLAGKALDKYKGSAGGKAAAAE</sequence>
<accession>B4FDV1</accession>
<dbReference type="EMBL" id="BT035289">
    <property type="protein sequence ID" value="ACF80294.1"/>
    <property type="molecule type" value="mRNA"/>
</dbReference>
<protein>
    <recommendedName>
        <fullName evidence="4">N-acetyltransferase domain-containing protein</fullName>
    </recommendedName>
</protein>